<reference evidence="3" key="1">
    <citation type="journal article" date="2010" name="Science">
        <title>Signatures of adaptation to obligate biotrophy in the Hyaloperonospora arabidopsidis genome.</title>
        <authorList>
            <person name="Baxter L."/>
            <person name="Tripathy S."/>
            <person name="Ishaque N."/>
            <person name="Boot N."/>
            <person name="Cabral A."/>
            <person name="Kemen E."/>
            <person name="Thines M."/>
            <person name="Ah-Fong A."/>
            <person name="Anderson R."/>
            <person name="Badejoko W."/>
            <person name="Bittner-Eddy P."/>
            <person name="Boore J.L."/>
            <person name="Chibucos M.C."/>
            <person name="Coates M."/>
            <person name="Dehal P."/>
            <person name="Delehaunty K."/>
            <person name="Dong S."/>
            <person name="Downton P."/>
            <person name="Dumas B."/>
            <person name="Fabro G."/>
            <person name="Fronick C."/>
            <person name="Fuerstenberg S.I."/>
            <person name="Fulton L."/>
            <person name="Gaulin E."/>
            <person name="Govers F."/>
            <person name="Hughes L."/>
            <person name="Humphray S."/>
            <person name="Jiang R.H."/>
            <person name="Judelson H."/>
            <person name="Kamoun S."/>
            <person name="Kyung K."/>
            <person name="Meijer H."/>
            <person name="Minx P."/>
            <person name="Morris P."/>
            <person name="Nelson J."/>
            <person name="Phuntumart V."/>
            <person name="Qutob D."/>
            <person name="Rehmany A."/>
            <person name="Rougon-Cardoso A."/>
            <person name="Ryden P."/>
            <person name="Torto-Alalibo T."/>
            <person name="Studholme D."/>
            <person name="Wang Y."/>
            <person name="Win J."/>
            <person name="Wood J."/>
            <person name="Clifton S.W."/>
            <person name="Rogers J."/>
            <person name="Van den Ackerveken G."/>
            <person name="Jones J.D."/>
            <person name="McDowell J.M."/>
            <person name="Beynon J."/>
            <person name="Tyler B.M."/>
        </authorList>
    </citation>
    <scope>NUCLEOTIDE SEQUENCE [LARGE SCALE GENOMIC DNA]</scope>
    <source>
        <strain evidence="3">Emoy2</strain>
    </source>
</reference>
<dbReference type="EnsemblProtists" id="HpaT800660">
    <property type="protein sequence ID" value="HpaP800660"/>
    <property type="gene ID" value="HpaG800660"/>
</dbReference>
<dbReference type="AlphaFoldDB" id="M4B312"/>
<dbReference type="HOGENOM" id="CLU_712620_0_0_1"/>
<feature type="region of interest" description="Disordered" evidence="1">
    <location>
        <begin position="151"/>
        <end position="177"/>
    </location>
</feature>
<sequence length="388" mass="42989">MVWLRARRVKLLVTVRKLNAKLLNRTYLCVSVNNAVRCTLHVLHSPLSIRDNFAPNFTAQTASVLLEGEAGLSIIICSSGKSKHLFVRLLHSDILHRLTTSISMRGTVNASQSVGVRLRAAATETSVSEAAGDHSSAFGLYQTAMFNGEGSCGALPRDDDDSEAEVRYSGESDDESDLKSLAKTFESAKAAVASTDGSSMTTRKVKHSNVSLVDAFSNSDWWSDTEDISRTSDCSPSRKRAEHGDSGTSDRTGKENDEFARRHCQYDLNESSERSAVTISGKIQGEPALLPEIKHWMPPQHMIARWTGLVFIDVFFKHRWFSGHRNQNGDALVQGWTAFITNVELMGLSKWLAKLEANRIKFETRTSVGGRYRLHRLSKAANLPCLSW</sequence>
<evidence type="ECO:0000313" key="3">
    <source>
        <dbReference type="Proteomes" id="UP000011713"/>
    </source>
</evidence>
<evidence type="ECO:0000256" key="1">
    <source>
        <dbReference type="SAM" id="MobiDB-lite"/>
    </source>
</evidence>
<protein>
    <recommendedName>
        <fullName evidence="4">RxLR effector candidate protein</fullName>
    </recommendedName>
</protein>
<evidence type="ECO:0008006" key="4">
    <source>
        <dbReference type="Google" id="ProtNLM"/>
    </source>
</evidence>
<dbReference type="EMBL" id="JH598094">
    <property type="status" value="NOT_ANNOTATED_CDS"/>
    <property type="molecule type" value="Genomic_DNA"/>
</dbReference>
<organism evidence="2 3">
    <name type="scientific">Hyaloperonospora arabidopsidis (strain Emoy2)</name>
    <name type="common">Downy mildew agent</name>
    <name type="synonym">Peronospora arabidopsidis</name>
    <dbReference type="NCBI Taxonomy" id="559515"/>
    <lineage>
        <taxon>Eukaryota</taxon>
        <taxon>Sar</taxon>
        <taxon>Stramenopiles</taxon>
        <taxon>Oomycota</taxon>
        <taxon>Peronosporomycetes</taxon>
        <taxon>Peronosporales</taxon>
        <taxon>Peronosporaceae</taxon>
        <taxon>Hyaloperonospora</taxon>
    </lineage>
</organism>
<proteinExistence type="predicted"/>
<feature type="region of interest" description="Disordered" evidence="1">
    <location>
        <begin position="224"/>
        <end position="258"/>
    </location>
</feature>
<evidence type="ECO:0000313" key="2">
    <source>
        <dbReference type="EnsemblProtists" id="HpaP800660"/>
    </source>
</evidence>
<dbReference type="VEuPathDB" id="FungiDB:HpaG800660"/>
<reference evidence="2" key="2">
    <citation type="submission" date="2015-06" db="UniProtKB">
        <authorList>
            <consortium name="EnsemblProtists"/>
        </authorList>
    </citation>
    <scope>IDENTIFICATION</scope>
    <source>
        <strain evidence="2">Emoy2</strain>
    </source>
</reference>
<dbReference type="InParanoid" id="M4B312"/>
<keyword evidence="3" id="KW-1185">Reference proteome</keyword>
<name>M4B312_HYAAE</name>
<accession>M4B312</accession>
<dbReference type="Proteomes" id="UP000011713">
    <property type="component" value="Unassembled WGS sequence"/>
</dbReference>